<gene>
    <name evidence="1" type="ORF">I8748_28075</name>
</gene>
<comment type="caution">
    <text evidence="1">The sequence shown here is derived from an EMBL/GenBank/DDBJ whole genome shotgun (WGS) entry which is preliminary data.</text>
</comment>
<organism evidence="1 2">
    <name type="scientific">Amazonocrinis nigriterrae CENA67</name>
    <dbReference type="NCBI Taxonomy" id="2794033"/>
    <lineage>
        <taxon>Bacteria</taxon>
        <taxon>Bacillati</taxon>
        <taxon>Cyanobacteriota</taxon>
        <taxon>Cyanophyceae</taxon>
        <taxon>Nostocales</taxon>
        <taxon>Nostocaceae</taxon>
        <taxon>Amazonocrinis</taxon>
        <taxon>Amazonocrinis nigriterrae</taxon>
    </lineage>
</organism>
<protein>
    <submittedName>
        <fullName evidence="1">Uncharacterized protein</fullName>
    </submittedName>
</protein>
<dbReference type="AlphaFoldDB" id="A0A8J7HUG7"/>
<dbReference type="InterPro" id="IPR029057">
    <property type="entry name" value="PRTase-like"/>
</dbReference>
<dbReference type="RefSeq" id="WP_198127757.1">
    <property type="nucleotide sequence ID" value="NZ_JAECZC010000081.1"/>
</dbReference>
<sequence length="64" mass="7341">MEHFHSFLPDFRKSRCSRIKAIFVTDSVTPKESDWQQLKIVSIAPLIATAIQRFKSDGSISDLF</sequence>
<name>A0A8J7HUG7_9NOST</name>
<dbReference type="EMBL" id="JAECZC010000081">
    <property type="protein sequence ID" value="MBH8565977.1"/>
    <property type="molecule type" value="Genomic_DNA"/>
</dbReference>
<keyword evidence="2" id="KW-1185">Reference proteome</keyword>
<evidence type="ECO:0000313" key="2">
    <source>
        <dbReference type="Proteomes" id="UP000632766"/>
    </source>
</evidence>
<evidence type="ECO:0000313" key="1">
    <source>
        <dbReference type="EMBL" id="MBH8565977.1"/>
    </source>
</evidence>
<proteinExistence type="predicted"/>
<reference evidence="1 2" key="1">
    <citation type="journal article" date="2021" name="Int. J. Syst. Evol. Microbiol.">
        <title>Amazonocrinis nigriterrae gen. nov., sp. nov., Atlanticothrix silvestris gen. nov., sp. nov. and Dendronalium phyllosphericum gen. nov., sp. nov., nostocacean cyanobacteria from Brazilian environments.</title>
        <authorList>
            <person name="Alvarenga D.O."/>
            <person name="Andreote A.P.D."/>
            <person name="Branco L.H.Z."/>
            <person name="Delbaje E."/>
            <person name="Cruz R.B."/>
            <person name="Varani A.M."/>
            <person name="Fiore M.F."/>
        </authorList>
    </citation>
    <scope>NUCLEOTIDE SEQUENCE [LARGE SCALE GENOMIC DNA]</scope>
    <source>
        <strain evidence="1 2">CENA67</strain>
    </source>
</reference>
<dbReference type="Proteomes" id="UP000632766">
    <property type="component" value="Unassembled WGS sequence"/>
</dbReference>
<dbReference type="Gene3D" id="3.40.50.2020">
    <property type="match status" value="2"/>
</dbReference>
<accession>A0A8J7HUG7</accession>